<evidence type="ECO:0000256" key="5">
    <source>
        <dbReference type="ARBA" id="ARBA00022490"/>
    </source>
</evidence>
<protein>
    <recommendedName>
        <fullName evidence="9">Pyroglutamyl-peptidase I</fullName>
        <ecNumber evidence="9">3.4.19.3</ecNumber>
    </recommendedName>
</protein>
<comment type="similarity">
    <text evidence="4">Belongs to the peptidase C15 family.</text>
</comment>
<dbReference type="InterPro" id="IPR033694">
    <property type="entry name" value="PGPEP1_Cys_AS"/>
</dbReference>
<dbReference type="PRINTS" id="PR00706">
    <property type="entry name" value="PYROGLUPTASE"/>
</dbReference>
<dbReference type="InterPro" id="IPR033693">
    <property type="entry name" value="PGPEP1_Glu_AS"/>
</dbReference>
<dbReference type="InterPro" id="IPR016125">
    <property type="entry name" value="Peptidase_C15-like"/>
</dbReference>
<dbReference type="Pfam" id="PF01470">
    <property type="entry name" value="Peptidase_C15"/>
    <property type="match status" value="1"/>
</dbReference>
<dbReference type="SUPFAM" id="SSF53182">
    <property type="entry name" value="Pyrrolidone carboxyl peptidase (pyroglutamate aminopeptidase)"/>
    <property type="match status" value="1"/>
</dbReference>
<evidence type="ECO:0000256" key="3">
    <source>
        <dbReference type="ARBA" id="ARBA00004496"/>
    </source>
</evidence>
<dbReference type="PANTHER" id="PTHR23402:SF1">
    <property type="entry name" value="PYROGLUTAMYL-PEPTIDASE I"/>
    <property type="match status" value="1"/>
</dbReference>
<comment type="function">
    <text evidence="2">Removes 5-oxoproline from various penultimate amino acid residues except L-proline.</text>
</comment>
<evidence type="ECO:0000256" key="7">
    <source>
        <dbReference type="ARBA" id="ARBA00022801"/>
    </source>
</evidence>
<evidence type="ECO:0000256" key="4">
    <source>
        <dbReference type="ARBA" id="ARBA00006641"/>
    </source>
</evidence>
<dbReference type="PROSITE" id="PS01334">
    <property type="entry name" value="PYRASE_CYS"/>
    <property type="match status" value="1"/>
</dbReference>
<sequence>MRPRTVLVTAFEPFDGQPVNASAEGVGALADAWNGPERLVTALLPVTFAGSAAALREAVAEHAPDLVVGVGEAPGRDRVSLERVAINVVDARIPDNDGAQPVDVPVVDGAPTAHLTGLPVKACVAALESAGIAAEVSNTAGTYVCNAVFFTLMDALAATPGVRGGFVHVPRGADGPATARALAVVVRTSLTTEVDVPVPGGREA</sequence>
<evidence type="ECO:0000313" key="12">
    <source>
        <dbReference type="Proteomes" id="UP001595955"/>
    </source>
</evidence>
<name>A0ABV9DC87_9MICO</name>
<accession>A0ABV9DC87</accession>
<dbReference type="Gene3D" id="3.40.630.20">
    <property type="entry name" value="Peptidase C15, pyroglutamyl peptidase I-like"/>
    <property type="match status" value="1"/>
</dbReference>
<evidence type="ECO:0000256" key="6">
    <source>
        <dbReference type="ARBA" id="ARBA00022670"/>
    </source>
</evidence>
<dbReference type="EC" id="3.4.19.3" evidence="9"/>
<organism evidence="11 12">
    <name type="scientific">Georgenia faecalis</name>
    <dbReference type="NCBI Taxonomy" id="2483799"/>
    <lineage>
        <taxon>Bacteria</taxon>
        <taxon>Bacillati</taxon>
        <taxon>Actinomycetota</taxon>
        <taxon>Actinomycetes</taxon>
        <taxon>Micrococcales</taxon>
        <taxon>Bogoriellaceae</taxon>
        <taxon>Georgenia</taxon>
    </lineage>
</organism>
<gene>
    <name evidence="11" type="ORF">ACFO3F_09220</name>
</gene>
<evidence type="ECO:0000256" key="1">
    <source>
        <dbReference type="ARBA" id="ARBA00001770"/>
    </source>
</evidence>
<evidence type="ECO:0000256" key="9">
    <source>
        <dbReference type="PROSITE-ProRule" id="PRU10076"/>
    </source>
</evidence>
<evidence type="ECO:0000256" key="10">
    <source>
        <dbReference type="PROSITE-ProRule" id="PRU10077"/>
    </source>
</evidence>
<keyword evidence="12" id="KW-1185">Reference proteome</keyword>
<proteinExistence type="inferred from homology"/>
<dbReference type="CDD" id="cd00501">
    <property type="entry name" value="Peptidase_C15"/>
    <property type="match status" value="1"/>
</dbReference>
<dbReference type="PANTHER" id="PTHR23402">
    <property type="entry name" value="PROTEASE FAMILY C15 PYROGLUTAMYL-PEPTIDASE I-RELATED"/>
    <property type="match status" value="1"/>
</dbReference>
<keyword evidence="6" id="KW-0645">Protease</keyword>
<dbReference type="PIRSF" id="PIRSF015592">
    <property type="entry name" value="Prld-crbxl_pptds"/>
    <property type="match status" value="1"/>
</dbReference>
<dbReference type="InterPro" id="IPR000816">
    <property type="entry name" value="Peptidase_C15"/>
</dbReference>
<reference evidence="12" key="1">
    <citation type="journal article" date="2019" name="Int. J. Syst. Evol. Microbiol.">
        <title>The Global Catalogue of Microorganisms (GCM) 10K type strain sequencing project: providing services to taxonomists for standard genome sequencing and annotation.</title>
        <authorList>
            <consortium name="The Broad Institute Genomics Platform"/>
            <consortium name="The Broad Institute Genome Sequencing Center for Infectious Disease"/>
            <person name="Wu L."/>
            <person name="Ma J."/>
        </authorList>
    </citation>
    <scope>NUCLEOTIDE SEQUENCE [LARGE SCALE GENOMIC DNA]</scope>
    <source>
        <strain evidence="12">JCM 3369</strain>
    </source>
</reference>
<keyword evidence="7" id="KW-0378">Hydrolase</keyword>
<feature type="active site" evidence="9">
    <location>
        <position position="82"/>
    </location>
</feature>
<dbReference type="InterPro" id="IPR036440">
    <property type="entry name" value="Peptidase_C15-like_sf"/>
</dbReference>
<comment type="catalytic activity">
    <reaction evidence="1 9">
        <text>Release of an N-terminal pyroglutamyl group from a polypeptide, the second amino acid generally not being Pro.</text>
        <dbReference type="EC" id="3.4.19.3"/>
    </reaction>
</comment>
<evidence type="ECO:0000256" key="2">
    <source>
        <dbReference type="ARBA" id="ARBA00002280"/>
    </source>
</evidence>
<dbReference type="PROSITE" id="PS01333">
    <property type="entry name" value="PYRASE_GLU"/>
    <property type="match status" value="1"/>
</dbReference>
<comment type="subcellular location">
    <subcellularLocation>
        <location evidence="3">Cytoplasm</location>
    </subcellularLocation>
</comment>
<keyword evidence="5" id="KW-0963">Cytoplasm</keyword>
<dbReference type="Proteomes" id="UP001595955">
    <property type="component" value="Unassembled WGS sequence"/>
</dbReference>
<keyword evidence="8" id="KW-0788">Thiol protease</keyword>
<evidence type="ECO:0000313" key="11">
    <source>
        <dbReference type="EMBL" id="MFC4555424.1"/>
    </source>
</evidence>
<comment type="caution">
    <text evidence="11">The sequence shown here is derived from an EMBL/GenBank/DDBJ whole genome shotgun (WGS) entry which is preliminary data.</text>
</comment>
<feature type="active site" evidence="10">
    <location>
        <position position="145"/>
    </location>
</feature>
<dbReference type="EMBL" id="JBHSGF010000005">
    <property type="protein sequence ID" value="MFC4555424.1"/>
    <property type="molecule type" value="Genomic_DNA"/>
</dbReference>
<dbReference type="RefSeq" id="WP_122823867.1">
    <property type="nucleotide sequence ID" value="NZ_CP033325.1"/>
</dbReference>
<evidence type="ECO:0000256" key="8">
    <source>
        <dbReference type="ARBA" id="ARBA00022807"/>
    </source>
</evidence>